<protein>
    <submittedName>
        <fullName evidence="11">Ig-like domain repeat protein</fullName>
    </submittedName>
</protein>
<dbReference type="Pfam" id="PF09286">
    <property type="entry name" value="Pro-kuma_activ"/>
    <property type="match status" value="1"/>
</dbReference>
<keyword evidence="4" id="KW-0378">Hydrolase</keyword>
<keyword evidence="8" id="KW-0472">Membrane</keyword>
<dbReference type="InterPro" id="IPR050819">
    <property type="entry name" value="Tripeptidyl-peptidase_I"/>
</dbReference>
<evidence type="ECO:0000256" key="5">
    <source>
        <dbReference type="ARBA" id="ARBA00022825"/>
    </source>
</evidence>
<dbReference type="GO" id="GO:0004252">
    <property type="term" value="F:serine-type endopeptidase activity"/>
    <property type="evidence" value="ECO:0007669"/>
    <property type="project" value="InterPro"/>
</dbReference>
<dbReference type="PROSITE" id="PS51695">
    <property type="entry name" value="SEDOLISIN"/>
    <property type="match status" value="1"/>
</dbReference>
<feature type="signal peptide" evidence="9">
    <location>
        <begin position="1"/>
        <end position="24"/>
    </location>
</feature>
<dbReference type="Gene3D" id="2.60.40.10">
    <property type="entry name" value="Immunoglobulins"/>
    <property type="match status" value="2"/>
</dbReference>
<dbReference type="InterPro" id="IPR015366">
    <property type="entry name" value="S53_propep"/>
</dbReference>
<dbReference type="InterPro" id="IPR032109">
    <property type="entry name" value="Big_3_5"/>
</dbReference>
<dbReference type="InterPro" id="IPR013783">
    <property type="entry name" value="Ig-like_fold"/>
</dbReference>
<reference evidence="11" key="1">
    <citation type="submission" date="2023-03" db="EMBL/GenBank/DDBJ databases">
        <title>Edaphobacter sp.</title>
        <authorList>
            <person name="Huber K.J."/>
            <person name="Papendorf J."/>
            <person name="Pilke C."/>
            <person name="Bunk B."/>
            <person name="Sproeer C."/>
            <person name="Pester M."/>
        </authorList>
    </citation>
    <scope>NUCLEOTIDE SEQUENCE</scope>
    <source>
        <strain evidence="11">DSM 110680</strain>
    </source>
</reference>
<keyword evidence="8" id="KW-0812">Transmembrane</keyword>
<keyword evidence="7" id="KW-0865">Zymogen</keyword>
<dbReference type="Gene3D" id="3.40.50.200">
    <property type="entry name" value="Peptidase S8/S53 domain"/>
    <property type="match status" value="1"/>
</dbReference>
<dbReference type="InterPro" id="IPR030400">
    <property type="entry name" value="Sedolisin_dom"/>
</dbReference>
<keyword evidence="5" id="KW-0720">Serine protease</keyword>
<dbReference type="SMART" id="SM00944">
    <property type="entry name" value="Pro-kuma_activ"/>
    <property type="match status" value="1"/>
</dbReference>
<dbReference type="EMBL" id="CP121196">
    <property type="protein sequence ID" value="XBH17451.1"/>
    <property type="molecule type" value="Genomic_DNA"/>
</dbReference>
<feature type="transmembrane region" description="Helical" evidence="8">
    <location>
        <begin position="1068"/>
        <end position="1089"/>
    </location>
</feature>
<name>A0AAU7DJC2_9BACT</name>
<dbReference type="Pfam" id="PF16640">
    <property type="entry name" value="Big_3_5"/>
    <property type="match status" value="2"/>
</dbReference>
<keyword evidence="6" id="KW-0106">Calcium</keyword>
<dbReference type="PANTHER" id="PTHR14218">
    <property type="entry name" value="PROTEASE S8 TRIPEPTIDYL PEPTIDASE I CLN2"/>
    <property type="match status" value="1"/>
</dbReference>
<evidence type="ECO:0000256" key="1">
    <source>
        <dbReference type="ARBA" id="ARBA00001913"/>
    </source>
</evidence>
<dbReference type="InterPro" id="IPR036852">
    <property type="entry name" value="Peptidase_S8/S53_dom_sf"/>
</dbReference>
<evidence type="ECO:0000256" key="7">
    <source>
        <dbReference type="ARBA" id="ARBA00023145"/>
    </source>
</evidence>
<evidence type="ECO:0000256" key="4">
    <source>
        <dbReference type="ARBA" id="ARBA00022801"/>
    </source>
</evidence>
<keyword evidence="8" id="KW-1133">Transmembrane helix</keyword>
<evidence type="ECO:0000256" key="6">
    <source>
        <dbReference type="ARBA" id="ARBA00022837"/>
    </source>
</evidence>
<comment type="cofactor">
    <cofactor evidence="1">
        <name>Ca(2+)</name>
        <dbReference type="ChEBI" id="CHEBI:29108"/>
    </cofactor>
</comment>
<organism evidence="11">
    <name type="scientific">Telmatobacter sp. DSM 110680</name>
    <dbReference type="NCBI Taxonomy" id="3036704"/>
    <lineage>
        <taxon>Bacteria</taxon>
        <taxon>Pseudomonadati</taxon>
        <taxon>Acidobacteriota</taxon>
        <taxon>Terriglobia</taxon>
        <taxon>Terriglobales</taxon>
        <taxon>Acidobacteriaceae</taxon>
        <taxon>Telmatobacter</taxon>
    </lineage>
</organism>
<dbReference type="AlphaFoldDB" id="A0AAU7DJC2"/>
<keyword evidence="2" id="KW-0645">Protease</keyword>
<evidence type="ECO:0000256" key="8">
    <source>
        <dbReference type="SAM" id="Phobius"/>
    </source>
</evidence>
<gene>
    <name evidence="11" type="ORF">P8935_23155</name>
</gene>
<evidence type="ECO:0000256" key="2">
    <source>
        <dbReference type="ARBA" id="ARBA00022670"/>
    </source>
</evidence>
<accession>A0AAU7DJC2</accession>
<dbReference type="GO" id="GO:0008240">
    <property type="term" value="F:tripeptidyl-peptidase activity"/>
    <property type="evidence" value="ECO:0007669"/>
    <property type="project" value="TreeGrafter"/>
</dbReference>
<feature type="transmembrane region" description="Helical" evidence="8">
    <location>
        <begin position="1041"/>
        <end position="1061"/>
    </location>
</feature>
<dbReference type="SUPFAM" id="SSF52743">
    <property type="entry name" value="Subtilisin-like"/>
    <property type="match status" value="1"/>
</dbReference>
<dbReference type="CDD" id="cd11377">
    <property type="entry name" value="Pro-peptidase_S53"/>
    <property type="match status" value="1"/>
</dbReference>
<dbReference type="RefSeq" id="WP_348262676.1">
    <property type="nucleotide sequence ID" value="NZ_CP121196.1"/>
</dbReference>
<feature type="domain" description="Peptidase S53" evidence="10">
    <location>
        <begin position="246"/>
        <end position="755"/>
    </location>
</feature>
<dbReference type="CDD" id="cd04056">
    <property type="entry name" value="Peptidases_S53"/>
    <property type="match status" value="1"/>
</dbReference>
<proteinExistence type="predicted"/>
<dbReference type="SUPFAM" id="SSF54897">
    <property type="entry name" value="Protease propeptides/inhibitors"/>
    <property type="match status" value="1"/>
</dbReference>
<keyword evidence="9" id="KW-0732">Signal</keyword>
<evidence type="ECO:0000259" key="10">
    <source>
        <dbReference type="PROSITE" id="PS51695"/>
    </source>
</evidence>
<evidence type="ECO:0000256" key="9">
    <source>
        <dbReference type="SAM" id="SignalP"/>
    </source>
</evidence>
<sequence>MRPLNKLACLCLTPLLVIGVSSVAQNTASKPLITEKVNESQLVTLKGNTPPPAIAANDRGLVSANLPMTGMILVLQRSPEQQAAFDAFVASQYDPTSPNYHRWLEPSEVGEKFGPALTDITTVSSWLTGHGFSVDEVSKDRMTIRFSGSAAQVQDAFHTEIHNLLVKGVPHISNMRDPQIPMALESVVLGPKALHDFIPRPLHRAGAAVKLNRETGRWERIGEVSSNVSRPRTDIGFTSSNGPIEDVAPYDFATIYNILPLWNAATPIDGTGQTIAIAGRSDVKSGDVSQFRSTFGLSGGGAFNTIHNGADPGVCTSTSSSAQCTLDDQIENALDVEWSGAVAKRATIDLVVTQQVTGNDAIYDSAQYVINNKTASIINVSYGLCELFEGTSGNTAYNNLWQSAATAGIAVFVAAGDSGSPSCDQGGDSAGTPYPGTYGLTVSGIASSAYDTAVGGTDFNWGSSAAPYWNTTNSSNGSTAAGYVPETPWNDSCTNPLLLSYTQSIATYLNNHGVTVSSPTNAESSCNLVEKNWAQLKALSGIDVSWLVDTAGGSGGASNCTSSDGSTIGSCTGGYAKPSWQSGVTGIPNDNKRDIPDVSFFAGAGLFGSAYIICVSDNGTCDTSASSTTEPTGEEFGGTSVGSPAMAGVMALINQKAGSAQGNPNSALYTLAGKQTYSSCSAETVTAGSSSCYFNDIDTGTNAMPCAAGSPNCTVSTGGDTVGVVSGYSGAVGYDGATGLGTLNVANVVNSFAASSTGTATASVGVVAVPSTFTAAQGTAVTVTVTGASGTPTGTVVLTSGTFASATKSLSSGSVTFNLSPGLLAVGTDTIKASYSGDATYASANGTTTVTVTPLLAPTVTVTPAAASINSGQSLNVTAAVAGAGGTPTGTVTLSGGGYTSSAQSLVSGSATISVPANSLSAGTDTLTVTYNGDSSFSTATGTATVTVTQSTYTLAATTPASINRGSPAASTITWTTTNNYSANVTLGTCTLNAGSPSNSAADTPKCTVSSTAFGSSGSGTATVSTAAATTAALKRPAFPGAAYAGSSAILALMVFFGIPARRRSWRAMLGVFLLIMTLGSLAACGGGGGSSGGGGGTSDPGTASGKYVFTVNATGSDAAKTTATTTFTVTVN</sequence>
<feature type="chain" id="PRO_5043660944" evidence="9">
    <location>
        <begin position="25"/>
        <end position="1133"/>
    </location>
</feature>
<evidence type="ECO:0000256" key="3">
    <source>
        <dbReference type="ARBA" id="ARBA00022723"/>
    </source>
</evidence>
<dbReference type="GO" id="GO:0046872">
    <property type="term" value="F:metal ion binding"/>
    <property type="evidence" value="ECO:0007669"/>
    <property type="project" value="UniProtKB-KW"/>
</dbReference>
<dbReference type="GO" id="GO:0006508">
    <property type="term" value="P:proteolysis"/>
    <property type="evidence" value="ECO:0007669"/>
    <property type="project" value="UniProtKB-KW"/>
</dbReference>
<evidence type="ECO:0000313" key="11">
    <source>
        <dbReference type="EMBL" id="XBH17451.1"/>
    </source>
</evidence>
<dbReference type="PANTHER" id="PTHR14218:SF15">
    <property type="entry name" value="TRIPEPTIDYL-PEPTIDASE 1"/>
    <property type="match status" value="1"/>
</dbReference>
<keyword evidence="3" id="KW-0479">Metal-binding</keyword>